<evidence type="ECO:0000313" key="4">
    <source>
        <dbReference type="Proteomes" id="UP000249828"/>
    </source>
</evidence>
<accession>A0A2W4BJR5</accession>
<sequence length="308" mass="36257">MANELIKYEPELNTIPLRKFSPIEMNLFFSIISRMRDKDNQLVRFTFEQLKELSAYKQTSGKAFVHDLERTYDHLMDLRFGRRSKSGLSVERFVMFTDFEIHGDIEQPYVDIRIHNKALPLLNNLESWVRYSLAEFRTLSSSYAKTAFRLLKQYRTQGWAEFSKDDFFELLDVPESYQKNLGEVDRRVLKPIKEELTPLFRGLSIRKKYGKGRGKPVVGYRFSWKQEKNDEDDFSKGQEADTRKKLYNIKHNSSLSDEEKWRAMDRVFGLPLGSSKISANSLKIDEKKSARQAFNQIELLNDLNTTFN</sequence>
<comment type="similarity">
    <text evidence="1">Belongs to the initiator RepB protein family.</text>
</comment>
<dbReference type="InterPro" id="IPR000525">
    <property type="entry name" value="Initiator_Rep_WH1"/>
</dbReference>
<dbReference type="EMBL" id="PIEU01000078">
    <property type="protein sequence ID" value="PZL72639.1"/>
    <property type="molecule type" value="Genomic_DNA"/>
</dbReference>
<evidence type="ECO:0000313" key="3">
    <source>
        <dbReference type="EMBL" id="PZL72639.1"/>
    </source>
</evidence>
<dbReference type="Proteomes" id="UP000249828">
    <property type="component" value="Unassembled WGS sequence"/>
</dbReference>
<dbReference type="AlphaFoldDB" id="A0A2W4BJR5"/>
<dbReference type="RefSeq" id="WP_111248095.1">
    <property type="nucleotide sequence ID" value="NZ_PIEU01000078.1"/>
</dbReference>
<dbReference type="SUPFAM" id="SSF46785">
    <property type="entry name" value="Winged helix' DNA-binding domain"/>
    <property type="match status" value="1"/>
</dbReference>
<dbReference type="InterPro" id="IPR036390">
    <property type="entry name" value="WH_DNA-bd_sf"/>
</dbReference>
<dbReference type="GO" id="GO:0003887">
    <property type="term" value="F:DNA-directed DNA polymerase activity"/>
    <property type="evidence" value="ECO:0007669"/>
    <property type="project" value="InterPro"/>
</dbReference>
<dbReference type="GO" id="GO:0006270">
    <property type="term" value="P:DNA replication initiation"/>
    <property type="evidence" value="ECO:0007669"/>
    <property type="project" value="InterPro"/>
</dbReference>
<protein>
    <submittedName>
        <fullName evidence="3">Plasmid replication initiation protein</fullName>
    </submittedName>
</protein>
<organism evidence="3 4">
    <name type="scientific">Enterococcus plantarum</name>
    <dbReference type="NCBI Taxonomy" id="1077675"/>
    <lineage>
        <taxon>Bacteria</taxon>
        <taxon>Bacillati</taxon>
        <taxon>Bacillota</taxon>
        <taxon>Bacilli</taxon>
        <taxon>Lactobacillales</taxon>
        <taxon>Enterococcaceae</taxon>
        <taxon>Enterococcus</taxon>
    </lineage>
</organism>
<dbReference type="InterPro" id="IPR036388">
    <property type="entry name" value="WH-like_DNA-bd_sf"/>
</dbReference>
<dbReference type="Pfam" id="PF01051">
    <property type="entry name" value="Rep3_N"/>
    <property type="match status" value="1"/>
</dbReference>
<gene>
    <name evidence="3" type="ORF">CI088_10055</name>
</gene>
<dbReference type="Pfam" id="PF21205">
    <property type="entry name" value="Rep3_C"/>
    <property type="match status" value="1"/>
</dbReference>
<feature type="domain" description="Initiator Rep protein WH1" evidence="2">
    <location>
        <begin position="6"/>
        <end position="152"/>
    </location>
</feature>
<proteinExistence type="inferred from homology"/>
<evidence type="ECO:0000259" key="2">
    <source>
        <dbReference type="Pfam" id="PF01051"/>
    </source>
</evidence>
<name>A0A2W4BJR5_9ENTE</name>
<keyword evidence="4" id="KW-1185">Reference proteome</keyword>
<reference evidence="3 4" key="1">
    <citation type="submission" date="2017-11" db="EMBL/GenBank/DDBJ databases">
        <title>Draft genome sequence of Enterococcus plantarum TRW2 strain isolated from lettuce.</title>
        <authorList>
            <person name="Kim E.B."/>
            <person name="Marco M.L."/>
            <person name="Williams T.R."/>
            <person name="You I.H."/>
        </authorList>
    </citation>
    <scope>NUCLEOTIDE SEQUENCE [LARGE SCALE GENOMIC DNA]</scope>
    <source>
        <strain evidence="3 4">TRW2</strain>
    </source>
</reference>
<dbReference type="Gene3D" id="1.10.10.10">
    <property type="entry name" value="Winged helix-like DNA-binding domain superfamily/Winged helix DNA-binding domain"/>
    <property type="match status" value="2"/>
</dbReference>
<evidence type="ECO:0000256" key="1">
    <source>
        <dbReference type="ARBA" id="ARBA00038283"/>
    </source>
</evidence>
<comment type="caution">
    <text evidence="3">The sequence shown here is derived from an EMBL/GenBank/DDBJ whole genome shotgun (WGS) entry which is preliminary data.</text>
</comment>